<dbReference type="SUPFAM" id="SSF55486">
    <property type="entry name" value="Metalloproteases ('zincins'), catalytic domain"/>
    <property type="match status" value="1"/>
</dbReference>
<dbReference type="InterPro" id="IPR024079">
    <property type="entry name" value="MetalloPept_cat_dom_sf"/>
</dbReference>
<reference evidence="1 2" key="1">
    <citation type="submission" date="2015-03" db="EMBL/GenBank/DDBJ databases">
        <title>Draft genome of the nematode, Opisthorchis viverrini.</title>
        <authorList>
            <person name="Mitreva M."/>
        </authorList>
    </citation>
    <scope>NUCLEOTIDE SEQUENCE [LARGE SCALE GENOMIC DNA]</scope>
    <source>
        <strain evidence="1">Khon Kaen</strain>
    </source>
</reference>
<dbReference type="GO" id="GO:0004222">
    <property type="term" value="F:metalloendopeptidase activity"/>
    <property type="evidence" value="ECO:0007669"/>
    <property type="project" value="InterPro"/>
</dbReference>
<dbReference type="AlphaFoldDB" id="A0A1S8WPG0"/>
<dbReference type="PROSITE" id="PS51885">
    <property type="entry name" value="NEPRILYSIN"/>
    <property type="match status" value="1"/>
</dbReference>
<dbReference type="Proteomes" id="UP000243686">
    <property type="component" value="Unassembled WGS sequence"/>
</dbReference>
<gene>
    <name evidence="1" type="ORF">X801_07778</name>
</gene>
<evidence type="ECO:0000313" key="2">
    <source>
        <dbReference type="Proteomes" id="UP000243686"/>
    </source>
</evidence>
<dbReference type="Gene3D" id="3.40.390.10">
    <property type="entry name" value="Collagenase (Catalytic Domain)"/>
    <property type="match status" value="1"/>
</dbReference>
<sequence length="105" mass="11526">MENLLSSIAYLRAMYNRLLAGIADPDENDWLSDRVNVYDAKIGMQIVKDQLYVPLGAVQPPVYHHSLPATLNFAAFGSMVATAMAHLLGEIGKLSAIASNWGEHR</sequence>
<protein>
    <submittedName>
        <fullName evidence="1">Uncharacterized protein</fullName>
    </submittedName>
</protein>
<accession>A0A1S8WPG0</accession>
<dbReference type="InterPro" id="IPR000718">
    <property type="entry name" value="Peptidase_M13"/>
</dbReference>
<dbReference type="EMBL" id="KV897590">
    <property type="protein sequence ID" value="OON16410.1"/>
    <property type="molecule type" value="Genomic_DNA"/>
</dbReference>
<name>A0A1S8WPG0_OPIVI</name>
<evidence type="ECO:0000313" key="1">
    <source>
        <dbReference type="EMBL" id="OON16410.1"/>
    </source>
</evidence>
<dbReference type="GO" id="GO:0006508">
    <property type="term" value="P:proteolysis"/>
    <property type="evidence" value="ECO:0007669"/>
    <property type="project" value="InterPro"/>
</dbReference>
<keyword evidence="2" id="KW-1185">Reference proteome</keyword>
<proteinExistence type="predicted"/>
<organism evidence="1 2">
    <name type="scientific">Opisthorchis viverrini</name>
    <name type="common">Southeast Asian liver fluke</name>
    <dbReference type="NCBI Taxonomy" id="6198"/>
    <lineage>
        <taxon>Eukaryota</taxon>
        <taxon>Metazoa</taxon>
        <taxon>Spiralia</taxon>
        <taxon>Lophotrochozoa</taxon>
        <taxon>Platyhelminthes</taxon>
        <taxon>Trematoda</taxon>
        <taxon>Digenea</taxon>
        <taxon>Opisthorchiida</taxon>
        <taxon>Opisthorchiata</taxon>
        <taxon>Opisthorchiidae</taxon>
        <taxon>Opisthorchis</taxon>
    </lineage>
</organism>